<evidence type="ECO:0000259" key="3">
    <source>
        <dbReference type="PROSITE" id="PS50076"/>
    </source>
</evidence>
<accession>A0AB34PCQ1</accession>
<dbReference type="GO" id="GO:0005737">
    <property type="term" value="C:cytoplasm"/>
    <property type="evidence" value="ECO:0007669"/>
    <property type="project" value="TreeGrafter"/>
</dbReference>
<dbReference type="PANTHER" id="PTHR43948">
    <property type="entry name" value="DNAJ HOMOLOG SUBFAMILY B"/>
    <property type="match status" value="1"/>
</dbReference>
<dbReference type="SUPFAM" id="SSF46565">
    <property type="entry name" value="Chaperone J-domain"/>
    <property type="match status" value="1"/>
</dbReference>
<dbReference type="GO" id="GO:0051082">
    <property type="term" value="F:unfolded protein binding"/>
    <property type="evidence" value="ECO:0007669"/>
    <property type="project" value="TreeGrafter"/>
</dbReference>
<feature type="compositionally biased region" description="Basic and acidic residues" evidence="2">
    <location>
        <begin position="69"/>
        <end position="80"/>
    </location>
</feature>
<dbReference type="InterPro" id="IPR001623">
    <property type="entry name" value="DnaJ_domain"/>
</dbReference>
<dbReference type="SMART" id="SM00271">
    <property type="entry name" value="DnaJ"/>
    <property type="match status" value="1"/>
</dbReference>
<reference evidence="4 5" key="1">
    <citation type="submission" date="2014-10" db="EMBL/GenBank/DDBJ databases">
        <title>Genome sequence of a Xanthomonas strain that is pathogenic on beans.</title>
        <authorList>
            <person name="Aritua V."/>
            <person name="Sapp M."/>
            <person name="Harrison J."/>
            <person name="Smith J."/>
            <person name="Studholme D."/>
        </authorList>
    </citation>
    <scope>NUCLEOTIDE SEQUENCE [LARGE SCALE GENOMIC DNA]</scope>
    <source>
        <strain evidence="4 5">Nyagatare</strain>
    </source>
</reference>
<dbReference type="PROSITE" id="PS50076">
    <property type="entry name" value="DNAJ_2"/>
    <property type="match status" value="1"/>
</dbReference>
<dbReference type="Proteomes" id="UP000029879">
    <property type="component" value="Unassembled WGS sequence"/>
</dbReference>
<proteinExistence type="predicted"/>
<dbReference type="GO" id="GO:0051087">
    <property type="term" value="F:protein-folding chaperone binding"/>
    <property type="evidence" value="ECO:0007669"/>
    <property type="project" value="TreeGrafter"/>
</dbReference>
<sequence>MGKGYYEVLGIRINAGPEEIELAYKGRRSQYHPDRYANTDAETLNWATSKMQEVNQAYAALRDPVSRARVDEEVRTKSARPEGPADDTCAPEPGQSYALTLIQALEGLALNGEPLERIFIAPGIPQKKLAGALESYGQGLQPQDVVVLIDDTLFGGAREGVLITEAQIRCKAVFQPVETRLLGVLSAITTEGKYVYINGERFADLNMPNKGDMKALFEAVSRYLQQSR</sequence>
<dbReference type="AlphaFoldDB" id="A0AB34PCQ1"/>
<feature type="domain" description="J" evidence="3">
    <location>
        <begin position="4"/>
        <end position="74"/>
    </location>
</feature>
<dbReference type="CDD" id="cd06257">
    <property type="entry name" value="DnaJ"/>
    <property type="match status" value="1"/>
</dbReference>
<dbReference type="InterPro" id="IPR036869">
    <property type="entry name" value="J_dom_sf"/>
</dbReference>
<name>A0AB34PCQ1_9XANT</name>
<evidence type="ECO:0000313" key="4">
    <source>
        <dbReference type="EMBL" id="KGK59209.1"/>
    </source>
</evidence>
<dbReference type="PANTHER" id="PTHR43948:SF10">
    <property type="entry name" value="MRJ, ISOFORM E"/>
    <property type="match status" value="1"/>
</dbReference>
<evidence type="ECO:0000256" key="1">
    <source>
        <dbReference type="ARBA" id="ARBA00023186"/>
    </source>
</evidence>
<gene>
    <name evidence="4" type="ORF">NC00_03520</name>
</gene>
<evidence type="ECO:0000313" key="5">
    <source>
        <dbReference type="Proteomes" id="UP000029879"/>
    </source>
</evidence>
<organism evidence="4 5">
    <name type="scientific">Xanthomonas cannabis pv. phaseoli</name>
    <dbReference type="NCBI Taxonomy" id="1885902"/>
    <lineage>
        <taxon>Bacteria</taxon>
        <taxon>Pseudomonadati</taxon>
        <taxon>Pseudomonadota</taxon>
        <taxon>Gammaproteobacteria</taxon>
        <taxon>Lysobacterales</taxon>
        <taxon>Lysobacteraceae</taxon>
        <taxon>Xanthomonas</taxon>
    </lineage>
</organism>
<dbReference type="Pfam" id="PF00226">
    <property type="entry name" value="DnaJ"/>
    <property type="match status" value="1"/>
</dbReference>
<protein>
    <submittedName>
        <fullName evidence="4">Molecular chaperone DnaJ</fullName>
    </submittedName>
</protein>
<comment type="caution">
    <text evidence="4">The sequence shown here is derived from an EMBL/GenBank/DDBJ whole genome shotgun (WGS) entry which is preliminary data.</text>
</comment>
<dbReference type="Gene3D" id="1.10.287.110">
    <property type="entry name" value="DnaJ domain"/>
    <property type="match status" value="1"/>
</dbReference>
<dbReference type="EMBL" id="JRQI01000008">
    <property type="protein sequence ID" value="KGK59209.1"/>
    <property type="molecule type" value="Genomic_DNA"/>
</dbReference>
<dbReference type="GO" id="GO:0044183">
    <property type="term" value="F:protein folding chaperone"/>
    <property type="evidence" value="ECO:0007669"/>
    <property type="project" value="TreeGrafter"/>
</dbReference>
<keyword evidence="1" id="KW-0143">Chaperone</keyword>
<dbReference type="PRINTS" id="PR00625">
    <property type="entry name" value="JDOMAIN"/>
</dbReference>
<feature type="region of interest" description="Disordered" evidence="2">
    <location>
        <begin position="69"/>
        <end position="92"/>
    </location>
</feature>
<evidence type="ECO:0000256" key="2">
    <source>
        <dbReference type="SAM" id="MobiDB-lite"/>
    </source>
</evidence>